<keyword evidence="1" id="KW-0812">Transmembrane</keyword>
<feature type="transmembrane region" description="Helical" evidence="1">
    <location>
        <begin position="82"/>
        <end position="103"/>
    </location>
</feature>
<keyword evidence="1" id="KW-0472">Membrane</keyword>
<feature type="transmembrane region" description="Helical" evidence="1">
    <location>
        <begin position="9"/>
        <end position="33"/>
    </location>
</feature>
<organism evidence="2 3">
    <name type="scientific">Entomomonas asaccharolytica</name>
    <dbReference type="NCBI Taxonomy" id="2785331"/>
    <lineage>
        <taxon>Bacteria</taxon>
        <taxon>Pseudomonadati</taxon>
        <taxon>Pseudomonadota</taxon>
        <taxon>Gammaproteobacteria</taxon>
        <taxon>Pseudomonadales</taxon>
        <taxon>Pseudomonadaceae</taxon>
        <taxon>Entomomonas</taxon>
    </lineage>
</organism>
<sequence>MKKYLYSTAYFVVVGLLFATLLIMVPVQIMAFAQGDKGFVSILQSIIIFPFIAAVAGSLLAGIPVVLTGFSMAYFNRLSMPIFIIATVLVGIVLEFIYCQLLSVKADYIPIILTVTAVTTLFLCFSWRLWIDPKISD</sequence>
<feature type="transmembrane region" description="Helical" evidence="1">
    <location>
        <begin position="109"/>
        <end position="131"/>
    </location>
</feature>
<protein>
    <submittedName>
        <fullName evidence="2">Uncharacterized protein</fullName>
    </submittedName>
</protein>
<evidence type="ECO:0000256" key="1">
    <source>
        <dbReference type="SAM" id="Phobius"/>
    </source>
</evidence>
<keyword evidence="3" id="KW-1185">Reference proteome</keyword>
<gene>
    <name evidence="2" type="ORF">JHT90_09995</name>
</gene>
<name>A0A974NE54_9GAMM</name>
<dbReference type="EMBL" id="CP067393">
    <property type="protein sequence ID" value="QQP84737.1"/>
    <property type="molecule type" value="Genomic_DNA"/>
</dbReference>
<dbReference type="Proteomes" id="UP000595278">
    <property type="component" value="Chromosome"/>
</dbReference>
<reference evidence="2 3" key="1">
    <citation type="submission" date="2021-01" db="EMBL/GenBank/DDBJ databases">
        <title>Entomomonas sp. F2A isolated from a house cricket (Acheta domesticus).</title>
        <authorList>
            <person name="Spergser J."/>
            <person name="Busse H.-J."/>
        </authorList>
    </citation>
    <scope>NUCLEOTIDE SEQUENCE [LARGE SCALE GENOMIC DNA]</scope>
    <source>
        <strain evidence="2 3">F2A</strain>
    </source>
</reference>
<accession>A0A974NE54</accession>
<proteinExistence type="predicted"/>
<evidence type="ECO:0000313" key="2">
    <source>
        <dbReference type="EMBL" id="QQP84737.1"/>
    </source>
</evidence>
<dbReference type="RefSeq" id="WP_201090634.1">
    <property type="nucleotide sequence ID" value="NZ_CP067393.1"/>
</dbReference>
<evidence type="ECO:0000313" key="3">
    <source>
        <dbReference type="Proteomes" id="UP000595278"/>
    </source>
</evidence>
<dbReference type="AlphaFoldDB" id="A0A974NE54"/>
<feature type="transmembrane region" description="Helical" evidence="1">
    <location>
        <begin position="45"/>
        <end position="70"/>
    </location>
</feature>
<keyword evidence="1" id="KW-1133">Transmembrane helix</keyword>
<dbReference type="KEGG" id="eaz:JHT90_09995"/>